<evidence type="ECO:0000313" key="2">
    <source>
        <dbReference type="Proteomes" id="UP000054549"/>
    </source>
</evidence>
<proteinExistence type="predicted"/>
<accession>A0A0C2WMN9</accession>
<dbReference type="InParanoid" id="A0A0C2WMN9"/>
<keyword evidence="2" id="KW-1185">Reference proteome</keyword>
<dbReference type="AlphaFoldDB" id="A0A0C2WMN9"/>
<evidence type="ECO:0000313" key="1">
    <source>
        <dbReference type="EMBL" id="KIL57473.1"/>
    </source>
</evidence>
<gene>
    <name evidence="1" type="ORF">M378DRAFT_171716</name>
</gene>
<dbReference type="EMBL" id="KN818368">
    <property type="protein sequence ID" value="KIL57473.1"/>
    <property type="molecule type" value="Genomic_DNA"/>
</dbReference>
<sequence length="62" mass="6636">MTTTVFVRTSTNSIIGHRSPPTSIDNHHALASQQQATGTIPVCPIDMQWSTSNIVTTPGVVM</sequence>
<protein>
    <submittedName>
        <fullName evidence="1">Uncharacterized protein</fullName>
    </submittedName>
</protein>
<reference evidence="1 2" key="1">
    <citation type="submission" date="2014-04" db="EMBL/GenBank/DDBJ databases">
        <title>Evolutionary Origins and Diversification of the Mycorrhizal Mutualists.</title>
        <authorList>
            <consortium name="DOE Joint Genome Institute"/>
            <consortium name="Mycorrhizal Genomics Consortium"/>
            <person name="Kohler A."/>
            <person name="Kuo A."/>
            <person name="Nagy L.G."/>
            <person name="Floudas D."/>
            <person name="Copeland A."/>
            <person name="Barry K.W."/>
            <person name="Cichocki N."/>
            <person name="Veneault-Fourrey C."/>
            <person name="LaButti K."/>
            <person name="Lindquist E.A."/>
            <person name="Lipzen A."/>
            <person name="Lundell T."/>
            <person name="Morin E."/>
            <person name="Murat C."/>
            <person name="Riley R."/>
            <person name="Ohm R."/>
            <person name="Sun H."/>
            <person name="Tunlid A."/>
            <person name="Henrissat B."/>
            <person name="Grigoriev I.V."/>
            <person name="Hibbett D.S."/>
            <person name="Martin F."/>
        </authorList>
    </citation>
    <scope>NUCLEOTIDE SEQUENCE [LARGE SCALE GENOMIC DNA]</scope>
    <source>
        <strain evidence="1 2">Koide BX008</strain>
    </source>
</reference>
<name>A0A0C2WMN9_AMAMK</name>
<dbReference type="HOGENOM" id="CLU_2903700_0_0_1"/>
<organism evidence="1 2">
    <name type="scientific">Amanita muscaria (strain Koide BX008)</name>
    <dbReference type="NCBI Taxonomy" id="946122"/>
    <lineage>
        <taxon>Eukaryota</taxon>
        <taxon>Fungi</taxon>
        <taxon>Dikarya</taxon>
        <taxon>Basidiomycota</taxon>
        <taxon>Agaricomycotina</taxon>
        <taxon>Agaricomycetes</taxon>
        <taxon>Agaricomycetidae</taxon>
        <taxon>Agaricales</taxon>
        <taxon>Pluteineae</taxon>
        <taxon>Amanitaceae</taxon>
        <taxon>Amanita</taxon>
    </lineage>
</organism>
<dbReference type="Proteomes" id="UP000054549">
    <property type="component" value="Unassembled WGS sequence"/>
</dbReference>